<reference evidence="2 3" key="1">
    <citation type="submission" date="2018-11" db="EMBL/GenBank/DDBJ databases">
        <authorList>
            <consortium name="Pathogen Informatics"/>
        </authorList>
    </citation>
    <scope>NUCLEOTIDE SEQUENCE [LARGE SCALE GENOMIC DNA]</scope>
</reference>
<feature type="compositionally biased region" description="Basic and acidic residues" evidence="1">
    <location>
        <begin position="127"/>
        <end position="138"/>
    </location>
</feature>
<feature type="compositionally biased region" description="Basic residues" evidence="1">
    <location>
        <begin position="270"/>
        <end position="279"/>
    </location>
</feature>
<feature type="compositionally biased region" description="Basic and acidic residues" evidence="1">
    <location>
        <begin position="79"/>
        <end position="90"/>
    </location>
</feature>
<dbReference type="InterPro" id="IPR011011">
    <property type="entry name" value="Znf_FYVE_PHD"/>
</dbReference>
<feature type="compositionally biased region" description="Basic and acidic residues" evidence="1">
    <location>
        <begin position="14"/>
        <end position="23"/>
    </location>
</feature>
<feature type="region of interest" description="Disordered" evidence="1">
    <location>
        <begin position="79"/>
        <end position="295"/>
    </location>
</feature>
<dbReference type="Proteomes" id="UP000050761">
    <property type="component" value="Unassembled WGS sequence"/>
</dbReference>
<keyword evidence="3" id="KW-1185">Reference proteome</keyword>
<reference evidence="4" key="2">
    <citation type="submission" date="2019-09" db="UniProtKB">
        <authorList>
            <consortium name="WormBaseParasite"/>
        </authorList>
    </citation>
    <scope>IDENTIFICATION</scope>
</reference>
<evidence type="ECO:0000313" key="3">
    <source>
        <dbReference type="Proteomes" id="UP000050761"/>
    </source>
</evidence>
<gene>
    <name evidence="2" type="ORF">HPBE_LOCUS20807</name>
</gene>
<sequence>MMDDLGHLVRSHNPKGDSEERRRNYQATTGMVKNCRMQRRRAVDDRAQALQAGGAVVLKKFVEGGLKKQEFNKVKDVFSKEKERDPEKYIGRNGKLMLLSDTEEGEDSPAESPLPSQQPVENLELNGEERSEETTETHRKVRSNLADNNDYVEEARKSGSEEENDGTAPDNGTENHQDGEDLDSNGTEYHQDGEGLASESAKTASVEGDKLKRSQASQSKKRRGRRRANRNDSKKPSGRKGSNTADYSSSDSDDGCKRKQAEADNETRPPARKRRRRKLAVQGPQLPSHADLDPDMDDIIELDSDRVYCYCQQWSSFTSRHSWSWMTSKDSVMLKPYLGAWFCRDCKKKYGEAMPLRQPEQLKVIKVEVVDGEEQMSYPQNQNADHNSGMGNNTLAMNASIRPWLIYGTVGMQRPLDTIVQLDEAGSYCICSRISHELLVMCRNEKCALVWFHLNCVGLKCTAERGAGEEQERSRVRGIDTATNGRAPAAPVAYDPDKIIKQEMVSDDDA</sequence>
<evidence type="ECO:0000256" key="1">
    <source>
        <dbReference type="SAM" id="MobiDB-lite"/>
    </source>
</evidence>
<feature type="region of interest" description="Disordered" evidence="1">
    <location>
        <begin position="467"/>
        <end position="491"/>
    </location>
</feature>
<organism evidence="3 4">
    <name type="scientific">Heligmosomoides polygyrus</name>
    <name type="common">Parasitic roundworm</name>
    <dbReference type="NCBI Taxonomy" id="6339"/>
    <lineage>
        <taxon>Eukaryota</taxon>
        <taxon>Metazoa</taxon>
        <taxon>Ecdysozoa</taxon>
        <taxon>Nematoda</taxon>
        <taxon>Chromadorea</taxon>
        <taxon>Rhabditida</taxon>
        <taxon>Rhabditina</taxon>
        <taxon>Rhabditomorpha</taxon>
        <taxon>Strongyloidea</taxon>
        <taxon>Heligmosomidae</taxon>
        <taxon>Heligmosomoides</taxon>
    </lineage>
</organism>
<dbReference type="InterPro" id="IPR013083">
    <property type="entry name" value="Znf_RING/FYVE/PHD"/>
</dbReference>
<dbReference type="AlphaFoldDB" id="A0A183GEN7"/>
<feature type="compositionally biased region" description="Polar residues" evidence="1">
    <location>
        <begin position="240"/>
        <end position="250"/>
    </location>
</feature>
<dbReference type="EMBL" id="UZAH01032460">
    <property type="protein sequence ID" value="VDP21927.1"/>
    <property type="molecule type" value="Genomic_DNA"/>
</dbReference>
<feature type="compositionally biased region" description="Basic and acidic residues" evidence="1">
    <location>
        <begin position="254"/>
        <end position="269"/>
    </location>
</feature>
<dbReference type="SUPFAM" id="SSF57903">
    <property type="entry name" value="FYVE/PHD zinc finger"/>
    <property type="match status" value="1"/>
</dbReference>
<feature type="compositionally biased region" description="Basic residues" evidence="1">
    <location>
        <begin position="219"/>
        <end position="228"/>
    </location>
</feature>
<proteinExistence type="predicted"/>
<evidence type="ECO:0000313" key="4">
    <source>
        <dbReference type="WBParaSite" id="HPBE_0002080801-mRNA-1"/>
    </source>
</evidence>
<name>A0A183GEN7_HELPZ</name>
<dbReference type="WBParaSite" id="HPBE_0002080801-mRNA-1">
    <property type="protein sequence ID" value="HPBE_0002080801-mRNA-1"/>
    <property type="gene ID" value="HPBE_0002080801"/>
</dbReference>
<evidence type="ECO:0000313" key="2">
    <source>
        <dbReference type="EMBL" id="VDP21927.1"/>
    </source>
</evidence>
<accession>A0A183GEN7</accession>
<dbReference type="OrthoDB" id="5411773at2759"/>
<feature type="compositionally biased region" description="Basic and acidic residues" evidence="1">
    <location>
        <begin position="467"/>
        <end position="478"/>
    </location>
</feature>
<dbReference type="Gene3D" id="3.30.40.10">
    <property type="entry name" value="Zinc/RING finger domain, C3HC4 (zinc finger)"/>
    <property type="match status" value="1"/>
</dbReference>
<protein>
    <submittedName>
        <fullName evidence="4">PHD domain-containing protein</fullName>
    </submittedName>
</protein>
<feature type="region of interest" description="Disordered" evidence="1">
    <location>
        <begin position="1"/>
        <end position="31"/>
    </location>
</feature>
<accession>A0A3P8B3W9</accession>